<evidence type="ECO:0008006" key="5">
    <source>
        <dbReference type="Google" id="ProtNLM"/>
    </source>
</evidence>
<feature type="coiled-coil region" evidence="1">
    <location>
        <begin position="120"/>
        <end position="166"/>
    </location>
</feature>
<proteinExistence type="predicted"/>
<keyword evidence="4" id="KW-1185">Reference proteome</keyword>
<evidence type="ECO:0000256" key="2">
    <source>
        <dbReference type="SAM" id="MobiDB-lite"/>
    </source>
</evidence>
<dbReference type="EMBL" id="BIMW01000072">
    <property type="protein sequence ID" value="GCE93385.1"/>
    <property type="molecule type" value="Genomic_DNA"/>
</dbReference>
<accession>A0A5M3T4M5</accession>
<evidence type="ECO:0000313" key="4">
    <source>
        <dbReference type="Proteomes" id="UP000326169"/>
    </source>
</evidence>
<protein>
    <recommendedName>
        <fullName evidence="5">DivIVA domain-containing protein</fullName>
    </recommendedName>
</protein>
<sequence>MLRQELTPRIESNPNGLVTNGEPTPSASPGIDIQRELNRLEEMILDSPRIPLTRRTLVDEEQLLDQLDLIRLNLPSAFQEADIIVRHKDEILQEAEEYAASILQNAEQRATQLFNETGIVQRATEEADRLRQQVQIECEALQQQTLAEVEQIRYQAQQELDAMRNRILTECNDIQTGADEYADHVLAKIEHELSDMVRIIRNGREQLQINESQRPPLY</sequence>
<keyword evidence="1" id="KW-0175">Coiled coil</keyword>
<evidence type="ECO:0000313" key="3">
    <source>
        <dbReference type="EMBL" id="GCE93385.1"/>
    </source>
</evidence>
<dbReference type="SUPFAM" id="SSF58113">
    <property type="entry name" value="Apolipoprotein A-I"/>
    <property type="match status" value="1"/>
</dbReference>
<evidence type="ECO:0000256" key="1">
    <source>
        <dbReference type="SAM" id="Coils"/>
    </source>
</evidence>
<dbReference type="Proteomes" id="UP000326169">
    <property type="component" value="Unassembled WGS sequence"/>
</dbReference>
<dbReference type="GeneID" id="301682316"/>
<gene>
    <name evidence="3" type="ORF">NIES46_14350</name>
</gene>
<feature type="region of interest" description="Disordered" evidence="2">
    <location>
        <begin position="1"/>
        <end position="29"/>
    </location>
</feature>
<feature type="compositionally biased region" description="Polar residues" evidence="2">
    <location>
        <begin position="10"/>
        <end position="27"/>
    </location>
</feature>
<dbReference type="RefSeq" id="WP_006619990.1">
    <property type="nucleotide sequence ID" value="NZ_BIMW01000072.1"/>
</dbReference>
<reference evidence="3 4" key="1">
    <citation type="journal article" date="2019" name="J Genomics">
        <title>The Draft Genome of a Hydrogen-producing Cyanobacterium, Arthrospira platensis NIES-46.</title>
        <authorList>
            <person name="Suzuki S."/>
            <person name="Yamaguchi H."/>
            <person name="Kawachi M."/>
        </authorList>
    </citation>
    <scope>NUCLEOTIDE SEQUENCE [LARGE SCALE GENOMIC DNA]</scope>
    <source>
        <strain evidence="3 4">NIES-46</strain>
    </source>
</reference>
<comment type="caution">
    <text evidence="3">The sequence shown here is derived from an EMBL/GenBank/DDBJ whole genome shotgun (WGS) entry which is preliminary data.</text>
</comment>
<name>A0A5M3T4M5_LIMPL</name>
<organism evidence="3 4">
    <name type="scientific">Limnospira platensis NIES-46</name>
    <dbReference type="NCBI Taxonomy" id="1236695"/>
    <lineage>
        <taxon>Bacteria</taxon>
        <taxon>Bacillati</taxon>
        <taxon>Cyanobacteriota</taxon>
        <taxon>Cyanophyceae</taxon>
        <taxon>Oscillatoriophycideae</taxon>
        <taxon>Oscillatoriales</taxon>
        <taxon>Sirenicapillariaceae</taxon>
        <taxon>Limnospira</taxon>
    </lineage>
</organism>